<proteinExistence type="predicted"/>
<feature type="domain" description="DUF3741" evidence="1">
    <location>
        <begin position="77"/>
        <end position="107"/>
    </location>
</feature>
<dbReference type="InterPro" id="IPR032795">
    <property type="entry name" value="DUF3741-assoc"/>
</dbReference>
<dbReference type="Proteomes" id="UP000007305">
    <property type="component" value="Chromosome 3"/>
</dbReference>
<evidence type="ECO:0000313" key="3">
    <source>
        <dbReference type="Proteomes" id="UP000007305"/>
    </source>
</evidence>
<dbReference type="InParanoid" id="A0A804N1L5"/>
<reference evidence="2" key="3">
    <citation type="submission" date="2021-05" db="UniProtKB">
        <authorList>
            <consortium name="EnsemblPlants"/>
        </authorList>
    </citation>
    <scope>IDENTIFICATION</scope>
    <source>
        <strain evidence="2">cv. B73</strain>
    </source>
</reference>
<evidence type="ECO:0000313" key="2">
    <source>
        <dbReference type="EnsemblPlants" id="Zm00001eb127740_P001"/>
    </source>
</evidence>
<name>A0A804N1L5_MAIZE</name>
<dbReference type="EnsemblPlants" id="Zm00001eb127740_T001">
    <property type="protein sequence ID" value="Zm00001eb127740_P001"/>
    <property type="gene ID" value="Zm00001eb127740"/>
</dbReference>
<sequence length="256" mass="28273">MGSEKGGAKVIGGGGIFNLFDWKRKSRKKLFSNSPKGSKLVKRSEETLLSGRLHLGDDDEWIGVSSFKGSSDYSCASSVTDEEVREMKAPGVVARLMGLDAMPTSGVPEPYCTPFRDTRLFRYSHNLKRSPEYSMNDQFSHVPQRVDGYIRKPLDLQAPKMPSSPIERFQMEALPPRRQSYSFAPVRARSRFTEVVGALVSANKSITAILQTCPAQLPILPLFSRSWSVSAACPGPAELLTVERLSSHVLVPLVIL</sequence>
<keyword evidence="3" id="KW-1185">Reference proteome</keyword>
<dbReference type="Pfam" id="PF14383">
    <property type="entry name" value="VARLMGL"/>
    <property type="match status" value="1"/>
</dbReference>
<dbReference type="Gramene" id="Zm00001eb127740_T001">
    <property type="protein sequence ID" value="Zm00001eb127740_P001"/>
    <property type="gene ID" value="Zm00001eb127740"/>
</dbReference>
<organism evidence="2 3">
    <name type="scientific">Zea mays</name>
    <name type="common">Maize</name>
    <dbReference type="NCBI Taxonomy" id="4577"/>
    <lineage>
        <taxon>Eukaryota</taxon>
        <taxon>Viridiplantae</taxon>
        <taxon>Streptophyta</taxon>
        <taxon>Embryophyta</taxon>
        <taxon>Tracheophyta</taxon>
        <taxon>Spermatophyta</taxon>
        <taxon>Magnoliopsida</taxon>
        <taxon>Liliopsida</taxon>
        <taxon>Poales</taxon>
        <taxon>Poaceae</taxon>
        <taxon>PACMAD clade</taxon>
        <taxon>Panicoideae</taxon>
        <taxon>Andropogonodae</taxon>
        <taxon>Andropogoneae</taxon>
        <taxon>Tripsacinae</taxon>
        <taxon>Zea</taxon>
    </lineage>
</organism>
<dbReference type="PANTHER" id="PTHR21726">
    <property type="entry name" value="PHOSPHATIDYLINOSITOL N-ACETYLGLUCOSAMINYLTRANSFERASE SUBUNIT P DOWN SYNDROME CRITICAL REGION PROTEIN 5 -RELATED"/>
    <property type="match status" value="1"/>
</dbReference>
<reference evidence="3" key="1">
    <citation type="submission" date="2015-12" db="EMBL/GenBank/DDBJ databases">
        <title>Update maize B73 reference genome by single molecule sequencing technologies.</title>
        <authorList>
            <consortium name="Maize Genome Sequencing Project"/>
            <person name="Ware D."/>
        </authorList>
    </citation>
    <scope>NUCLEOTIDE SEQUENCE [LARGE SCALE GENOMIC DNA]</scope>
    <source>
        <strain evidence="3">cv. B73</strain>
    </source>
</reference>
<reference evidence="2" key="2">
    <citation type="submission" date="2019-07" db="EMBL/GenBank/DDBJ databases">
        <authorList>
            <person name="Seetharam A."/>
            <person name="Woodhouse M."/>
            <person name="Cannon E."/>
        </authorList>
    </citation>
    <scope>NUCLEOTIDE SEQUENCE [LARGE SCALE GENOMIC DNA]</scope>
    <source>
        <strain evidence="2">cv. B73</strain>
    </source>
</reference>
<accession>A0A804N1L5</accession>
<protein>
    <recommendedName>
        <fullName evidence="1">DUF3741 domain-containing protein</fullName>
    </recommendedName>
</protein>
<dbReference type="PANTHER" id="PTHR21726:SF29">
    <property type="entry name" value="EXPRESSED PROTEIN"/>
    <property type="match status" value="1"/>
</dbReference>
<dbReference type="AlphaFoldDB" id="A0A804N1L5"/>
<evidence type="ECO:0000259" key="1">
    <source>
        <dbReference type="Pfam" id="PF14383"/>
    </source>
</evidence>